<keyword evidence="1" id="KW-0547">Nucleotide-binding</keyword>
<dbReference type="InterPro" id="IPR011629">
    <property type="entry name" value="CobW-like_C"/>
</dbReference>
<organism evidence="4 5">
    <name type="scientific">Evansella vedderi</name>
    <dbReference type="NCBI Taxonomy" id="38282"/>
    <lineage>
        <taxon>Bacteria</taxon>
        <taxon>Bacillati</taxon>
        <taxon>Bacillota</taxon>
        <taxon>Bacilli</taxon>
        <taxon>Bacillales</taxon>
        <taxon>Bacillaceae</taxon>
        <taxon>Evansella</taxon>
    </lineage>
</organism>
<dbReference type="SUPFAM" id="SSF90002">
    <property type="entry name" value="Hypothetical protein YjiA, C-terminal domain"/>
    <property type="match status" value="1"/>
</dbReference>
<evidence type="ECO:0000256" key="1">
    <source>
        <dbReference type="ARBA" id="ARBA00022741"/>
    </source>
</evidence>
<evidence type="ECO:0000313" key="4">
    <source>
        <dbReference type="EMBL" id="MDQ0256335.1"/>
    </source>
</evidence>
<proteinExistence type="predicted"/>
<dbReference type="InterPro" id="IPR036627">
    <property type="entry name" value="CobW-likC_sf"/>
</dbReference>
<dbReference type="SMART" id="SM00833">
    <property type="entry name" value="CobW_C"/>
    <property type="match status" value="1"/>
</dbReference>
<dbReference type="PANTHER" id="PTHR43603">
    <property type="entry name" value="COBW DOMAIN-CONTAINING PROTEIN DDB_G0274527"/>
    <property type="match status" value="1"/>
</dbReference>
<gene>
    <name evidence="4" type="ORF">J2S74_003755</name>
</gene>
<reference evidence="4 5" key="1">
    <citation type="submission" date="2023-07" db="EMBL/GenBank/DDBJ databases">
        <title>Genomic Encyclopedia of Type Strains, Phase IV (KMG-IV): sequencing the most valuable type-strain genomes for metagenomic binning, comparative biology and taxonomic classification.</title>
        <authorList>
            <person name="Goeker M."/>
        </authorList>
    </citation>
    <scope>NUCLEOTIDE SEQUENCE [LARGE SCALE GENOMIC DNA]</scope>
    <source>
        <strain evidence="4 5">DSM 9768</strain>
    </source>
</reference>
<sequence>MTKEKQIPITLVTGLSDRLKSAVIKDVKSQNKSKVILYRDTSVSYRDIAEEWFIQENRLTEVVHDIEAPTKNNLLSIINEQNNKEIDQWIIDIEKFSNIHLIMDEDDLPIQKHIHIVDAAHFWFLYSSNDYIETQSFNSEGTVESSLGELLISPLEMANVILLGNVGKINHGRLAELKWFINKLNPLAEIFTMNDFKGAGSLFKMTDNIKQHTLEELYTYQLQQFEQQRPLTLVGEYGIDTYIYQSHIPISLERLETFFTKLPEGILRTKAICYHPLENKIHYISQIGPSIEVLTEEQTYFKQPTNKFLSEFLFIGNGLEPPTIKKRLDKCLLIDESPPAKELLNKRSLS</sequence>
<name>A0ABT9ZYL4_9BACI</name>
<feature type="domain" description="CobW C-terminal" evidence="3">
    <location>
        <begin position="239"/>
        <end position="332"/>
    </location>
</feature>
<dbReference type="Pfam" id="PF07683">
    <property type="entry name" value="CobW_C"/>
    <property type="match status" value="1"/>
</dbReference>
<dbReference type="InterPro" id="IPR051927">
    <property type="entry name" value="Zn_Chap_cDPG_Synth"/>
</dbReference>
<keyword evidence="5" id="KW-1185">Reference proteome</keyword>
<dbReference type="Proteomes" id="UP001230005">
    <property type="component" value="Unassembled WGS sequence"/>
</dbReference>
<dbReference type="EMBL" id="JAUSUG010000016">
    <property type="protein sequence ID" value="MDQ0256335.1"/>
    <property type="molecule type" value="Genomic_DNA"/>
</dbReference>
<protein>
    <submittedName>
        <fullName evidence="4">G3E family GTPase</fullName>
    </submittedName>
</protein>
<dbReference type="PANTHER" id="PTHR43603:SF1">
    <property type="entry name" value="ZINC-REGULATED GTPASE METALLOPROTEIN ACTIVATOR 1"/>
    <property type="match status" value="1"/>
</dbReference>
<evidence type="ECO:0000259" key="3">
    <source>
        <dbReference type="SMART" id="SM00833"/>
    </source>
</evidence>
<dbReference type="RefSeq" id="WP_307328309.1">
    <property type="nucleotide sequence ID" value="NZ_JAUSUG010000016.1"/>
</dbReference>
<dbReference type="Gene3D" id="3.30.1220.10">
    <property type="entry name" value="CobW-like, C-terminal domain"/>
    <property type="match status" value="1"/>
</dbReference>
<evidence type="ECO:0000313" key="5">
    <source>
        <dbReference type="Proteomes" id="UP001230005"/>
    </source>
</evidence>
<keyword evidence="2" id="KW-0143">Chaperone</keyword>
<accession>A0ABT9ZYL4</accession>
<evidence type="ECO:0000256" key="2">
    <source>
        <dbReference type="ARBA" id="ARBA00023186"/>
    </source>
</evidence>
<comment type="caution">
    <text evidence="4">The sequence shown here is derived from an EMBL/GenBank/DDBJ whole genome shotgun (WGS) entry which is preliminary data.</text>
</comment>